<dbReference type="InterPro" id="IPR006364">
    <property type="entry name" value="CobI/CbiL/CobIJ_dom"/>
</dbReference>
<dbReference type="AlphaFoldDB" id="A0A177EB49"/>
<evidence type="ECO:0000256" key="4">
    <source>
        <dbReference type="ARBA" id="ARBA00022603"/>
    </source>
</evidence>
<evidence type="ECO:0000313" key="9">
    <source>
        <dbReference type="EMBL" id="OAG28229.1"/>
    </source>
</evidence>
<dbReference type="EMBL" id="LSFI01000009">
    <property type="protein sequence ID" value="OAG28229.1"/>
    <property type="molecule type" value="Genomic_DNA"/>
</dbReference>
<evidence type="ECO:0000259" key="8">
    <source>
        <dbReference type="Pfam" id="PF00590"/>
    </source>
</evidence>
<dbReference type="CDD" id="cd11645">
    <property type="entry name" value="Precorrin_2_C20_MT"/>
    <property type="match status" value="1"/>
</dbReference>
<dbReference type="Pfam" id="PF00590">
    <property type="entry name" value="TP_methylase"/>
    <property type="match status" value="1"/>
</dbReference>
<dbReference type="OrthoDB" id="9804789at2"/>
<evidence type="ECO:0000256" key="2">
    <source>
        <dbReference type="ARBA" id="ARBA00005879"/>
    </source>
</evidence>
<dbReference type="InterPro" id="IPR014777">
    <property type="entry name" value="4pyrrole_Mease_sub1"/>
</dbReference>
<evidence type="ECO:0000256" key="6">
    <source>
        <dbReference type="ARBA" id="ARBA00022691"/>
    </source>
</evidence>
<protein>
    <recommendedName>
        <fullName evidence="8">Tetrapyrrole methylase domain-containing protein</fullName>
    </recommendedName>
</protein>
<dbReference type="InterPro" id="IPR014776">
    <property type="entry name" value="4pyrrole_Mease_sub2"/>
</dbReference>
<sequence length="234" mass="25685">MPKLYGIGVGPGDPDLLTLKAIKILRQVENIFVAASSKNAYSLAAIVVKPHLPEEKELKPLNFPMTYDKEALTSAWQENAKIIAKALGRGEVAFLTMGDPCFYSTFIYLAREVRKILPEIEIELVPGITAAQAAAARLNLSLAEGDETVLFASGARGGQVVREFGRQVSTIVLYKVYRASADIYEAIKEKGLLTKVKGVSFCSMENEEIYQDASALKDKNLPYFSLFIIGGKKF</sequence>
<dbReference type="RefSeq" id="WP_068541211.1">
    <property type="nucleotide sequence ID" value="NZ_LSFI01000009.1"/>
</dbReference>
<feature type="domain" description="Tetrapyrrole methylase" evidence="8">
    <location>
        <begin position="3"/>
        <end position="211"/>
    </location>
</feature>
<dbReference type="Proteomes" id="UP000076964">
    <property type="component" value="Unassembled WGS sequence"/>
</dbReference>
<keyword evidence="5" id="KW-0808">Transferase</keyword>
<dbReference type="GO" id="GO:0009236">
    <property type="term" value="P:cobalamin biosynthetic process"/>
    <property type="evidence" value="ECO:0007669"/>
    <property type="project" value="UniProtKB-UniRule"/>
</dbReference>
<evidence type="ECO:0000256" key="3">
    <source>
        <dbReference type="ARBA" id="ARBA00022573"/>
    </source>
</evidence>
<dbReference type="GO" id="GO:0030788">
    <property type="term" value="F:precorrin-2 C20-methyltransferase activity"/>
    <property type="evidence" value="ECO:0007669"/>
    <property type="project" value="InterPro"/>
</dbReference>
<evidence type="ECO:0000256" key="5">
    <source>
        <dbReference type="ARBA" id="ARBA00022679"/>
    </source>
</evidence>
<comment type="caution">
    <text evidence="9">The sequence shown here is derived from an EMBL/GenBank/DDBJ whole genome shotgun (WGS) entry which is preliminary data.</text>
</comment>
<evidence type="ECO:0000256" key="1">
    <source>
        <dbReference type="ARBA" id="ARBA00004953"/>
    </source>
</evidence>
<dbReference type="Gene3D" id="3.40.1010.10">
    <property type="entry name" value="Cobalt-precorrin-4 Transmethylase, Domain 1"/>
    <property type="match status" value="1"/>
</dbReference>
<dbReference type="PIRSF" id="PIRSF036427">
    <property type="entry name" value="Precrrn-2_mtase"/>
    <property type="match status" value="1"/>
</dbReference>
<dbReference type="GO" id="GO:0032259">
    <property type="term" value="P:methylation"/>
    <property type="evidence" value="ECO:0007669"/>
    <property type="project" value="UniProtKB-KW"/>
</dbReference>
<organism evidence="9 10">
    <name type="scientific">Thermodesulfatator autotrophicus</name>
    <dbReference type="NCBI Taxonomy" id="1795632"/>
    <lineage>
        <taxon>Bacteria</taxon>
        <taxon>Pseudomonadati</taxon>
        <taxon>Thermodesulfobacteriota</taxon>
        <taxon>Thermodesulfobacteria</taxon>
        <taxon>Thermodesulfobacteriales</taxon>
        <taxon>Thermodesulfatatoraceae</taxon>
        <taxon>Thermodesulfatator</taxon>
    </lineage>
</organism>
<dbReference type="InterPro" id="IPR012382">
    <property type="entry name" value="CobI/CbiL"/>
</dbReference>
<gene>
    <name evidence="9" type="ORF">TH606_02980</name>
</gene>
<dbReference type="PANTHER" id="PTHR43467">
    <property type="entry name" value="COBALT-PRECORRIN-2 C(20)-METHYLTRANSFERASE"/>
    <property type="match status" value="1"/>
</dbReference>
<name>A0A177EB49_9BACT</name>
<dbReference type="Gene3D" id="3.30.950.10">
    <property type="entry name" value="Methyltransferase, Cobalt-precorrin-4 Transmethylase, Domain 2"/>
    <property type="match status" value="1"/>
</dbReference>
<dbReference type="NCBIfam" id="TIGR01467">
    <property type="entry name" value="cobI_cbiL"/>
    <property type="match status" value="1"/>
</dbReference>
<comment type="pathway">
    <text evidence="1">Cofactor biosynthesis; adenosylcobalamin biosynthesis.</text>
</comment>
<dbReference type="InterPro" id="IPR000878">
    <property type="entry name" value="4pyrrol_Mease"/>
</dbReference>
<reference evidence="9 10" key="1">
    <citation type="submission" date="2016-02" db="EMBL/GenBank/DDBJ databases">
        <title>Draft genome sequence of Thermodesulfatator sp. S606.</title>
        <authorList>
            <person name="Lai Q."/>
            <person name="Cao J."/>
            <person name="Dupont S."/>
            <person name="Shao Z."/>
            <person name="Jebbar M."/>
            <person name="Alain K."/>
        </authorList>
    </citation>
    <scope>NUCLEOTIDE SEQUENCE [LARGE SCALE GENOMIC DNA]</scope>
    <source>
        <strain evidence="9 10">S606</strain>
    </source>
</reference>
<dbReference type="PANTHER" id="PTHR43467:SF2">
    <property type="entry name" value="COBALT-PRECORRIN-2 C(20)-METHYLTRANSFERASE"/>
    <property type="match status" value="1"/>
</dbReference>
<dbReference type="SUPFAM" id="SSF53790">
    <property type="entry name" value="Tetrapyrrole methylase"/>
    <property type="match status" value="1"/>
</dbReference>
<keyword evidence="3" id="KW-0169">Cobalamin biosynthesis</keyword>
<comment type="similarity">
    <text evidence="2 7">Belongs to the precorrin methyltransferase family.</text>
</comment>
<dbReference type="UniPathway" id="UPA00148"/>
<evidence type="ECO:0000256" key="7">
    <source>
        <dbReference type="PIRNR" id="PIRNR036427"/>
    </source>
</evidence>
<dbReference type="InterPro" id="IPR035996">
    <property type="entry name" value="4pyrrol_Methylase_sf"/>
</dbReference>
<keyword evidence="6" id="KW-0949">S-adenosyl-L-methionine</keyword>
<proteinExistence type="inferred from homology"/>
<keyword evidence="4" id="KW-0489">Methyltransferase</keyword>
<evidence type="ECO:0000313" key="10">
    <source>
        <dbReference type="Proteomes" id="UP000076964"/>
    </source>
</evidence>
<accession>A0A177EB49</accession>
<keyword evidence="10" id="KW-1185">Reference proteome</keyword>
<dbReference type="STRING" id="1795632.TH606_02980"/>